<dbReference type="OrthoDB" id="9784365at2"/>
<comment type="pathway">
    <text evidence="10">Polyol metabolism; 1,2-propanediol degradation.</text>
</comment>
<protein>
    <recommendedName>
        <fullName evidence="4 10">Phosphate propanoyltransferase</fullName>
        <ecNumber evidence="3 10">2.3.1.222</ecNumber>
    </recommendedName>
</protein>
<comment type="catalytic activity">
    <reaction evidence="9 10">
        <text>propanoyl-CoA + phosphate = propanoyl phosphate + CoA</text>
        <dbReference type="Rhea" id="RHEA:28046"/>
        <dbReference type="ChEBI" id="CHEBI:43474"/>
        <dbReference type="ChEBI" id="CHEBI:57287"/>
        <dbReference type="ChEBI" id="CHEBI:57392"/>
        <dbReference type="ChEBI" id="CHEBI:58933"/>
        <dbReference type="EC" id="2.3.1.222"/>
    </reaction>
</comment>
<dbReference type="RefSeq" id="WP_059076760.1">
    <property type="nucleotide sequence ID" value="NZ_CP011940.1"/>
</dbReference>
<organism evidence="12 13">
    <name type="scientific">Megasphaera hexanoica</name>
    <dbReference type="NCBI Taxonomy" id="1675036"/>
    <lineage>
        <taxon>Bacteria</taxon>
        <taxon>Bacillati</taxon>
        <taxon>Bacillota</taxon>
        <taxon>Negativicutes</taxon>
        <taxon>Veillonellales</taxon>
        <taxon>Veillonellaceae</taxon>
        <taxon>Megasphaera</taxon>
    </lineage>
</organism>
<dbReference type="Pfam" id="PF06130">
    <property type="entry name" value="PTAC"/>
    <property type="match status" value="1"/>
</dbReference>
<evidence type="ECO:0000256" key="3">
    <source>
        <dbReference type="ARBA" id="ARBA00012206"/>
    </source>
</evidence>
<evidence type="ECO:0000313" key="11">
    <source>
        <dbReference type="EMBL" id="MFG6272995.1"/>
    </source>
</evidence>
<evidence type="ECO:0000313" key="14">
    <source>
        <dbReference type="Proteomes" id="UP001605989"/>
    </source>
</evidence>
<proteinExistence type="inferred from homology"/>
<dbReference type="Proteomes" id="UP000591071">
    <property type="component" value="Unassembled WGS sequence"/>
</dbReference>
<keyword evidence="5 10" id="KW-0808">Transferase</keyword>
<keyword evidence="7" id="KW-0862">Zinc</keyword>
<dbReference type="AlphaFoldDB" id="A0A848BYR1"/>
<dbReference type="EMBL" id="JABAFG010000010">
    <property type="protein sequence ID" value="NME28416.1"/>
    <property type="molecule type" value="Genomic_DNA"/>
</dbReference>
<name>A0A848BYR1_9FIRM</name>
<reference evidence="12 13" key="1">
    <citation type="submission" date="2020-04" db="EMBL/GenBank/DDBJ databases">
        <authorList>
            <person name="Hitch T.C.A."/>
            <person name="Wylensek D."/>
            <person name="Clavel T."/>
        </authorList>
    </citation>
    <scope>NUCLEOTIDE SEQUENCE [LARGE SCALE GENOMIC DNA]</scope>
    <source>
        <strain evidence="12 13">Oil-RF-744-FAT-WT-6-1</strain>
    </source>
</reference>
<comment type="caution">
    <text evidence="12">The sequence shown here is derived from an EMBL/GenBank/DDBJ whole genome shotgun (WGS) entry which is preliminary data.</text>
</comment>
<reference evidence="11 14" key="2">
    <citation type="submission" date="2024-10" db="EMBL/GenBank/DDBJ databases">
        <authorList>
            <person name="Sang B.-I."/>
            <person name="Prabhaharan D."/>
        </authorList>
    </citation>
    <scope>NUCLEOTIDE SEQUENCE [LARGE SCALE GENOMIC DNA]</scope>
    <source>
        <strain evidence="11 14">MH</strain>
    </source>
</reference>
<dbReference type="GO" id="GO:0016747">
    <property type="term" value="F:acyltransferase activity, transferring groups other than amino-acyl groups"/>
    <property type="evidence" value="ECO:0007669"/>
    <property type="project" value="InterPro"/>
</dbReference>
<dbReference type="GO" id="GO:0051144">
    <property type="term" value="P:1,2-propanediol catabolic process"/>
    <property type="evidence" value="ECO:0007669"/>
    <property type="project" value="UniProtKB-UniPathway"/>
</dbReference>
<evidence type="ECO:0000313" key="12">
    <source>
        <dbReference type="EMBL" id="NME28416.1"/>
    </source>
</evidence>
<evidence type="ECO:0000256" key="5">
    <source>
        <dbReference type="ARBA" id="ARBA00022679"/>
    </source>
</evidence>
<keyword evidence="14" id="KW-1185">Reference proteome</keyword>
<keyword evidence="6" id="KW-0479">Metal-binding</keyword>
<dbReference type="EC" id="2.3.1.222" evidence="3 10"/>
<comment type="cofactor">
    <cofactor evidence="1">
        <name>Zn(2+)</name>
        <dbReference type="ChEBI" id="CHEBI:29105"/>
    </cofactor>
</comment>
<evidence type="ECO:0000256" key="2">
    <source>
        <dbReference type="ARBA" id="ARBA00007342"/>
    </source>
</evidence>
<dbReference type="NCBIfam" id="NF011652">
    <property type="entry name" value="PRK15070.1"/>
    <property type="match status" value="1"/>
</dbReference>
<dbReference type="GO" id="GO:0046872">
    <property type="term" value="F:metal ion binding"/>
    <property type="evidence" value="ECO:0007669"/>
    <property type="project" value="UniProtKB-KW"/>
</dbReference>
<evidence type="ECO:0000256" key="6">
    <source>
        <dbReference type="ARBA" id="ARBA00022723"/>
    </source>
</evidence>
<dbReference type="PIRSF" id="PIRSF010130">
    <property type="entry name" value="PduL"/>
    <property type="match status" value="1"/>
</dbReference>
<dbReference type="Proteomes" id="UP001605989">
    <property type="component" value="Unassembled WGS sequence"/>
</dbReference>
<gene>
    <name evidence="11" type="ORF">ACGTZG_07315</name>
    <name evidence="12" type="ORF">HF872_07235</name>
</gene>
<dbReference type="InterPro" id="IPR008300">
    <property type="entry name" value="PTAC"/>
</dbReference>
<evidence type="ECO:0000256" key="9">
    <source>
        <dbReference type="ARBA" id="ARBA00047589"/>
    </source>
</evidence>
<dbReference type="UniPathway" id="UPA00621"/>
<evidence type="ECO:0000256" key="8">
    <source>
        <dbReference type="ARBA" id="ARBA00023315"/>
    </source>
</evidence>
<evidence type="ECO:0000313" key="13">
    <source>
        <dbReference type="Proteomes" id="UP000591071"/>
    </source>
</evidence>
<dbReference type="EMBL" id="JBIEKR010000005">
    <property type="protein sequence ID" value="MFG6272995.1"/>
    <property type="molecule type" value="Genomic_DNA"/>
</dbReference>
<comment type="function">
    <text evidence="10">Involved in 1,2-propanediol (1,2-PD) degradation by catalyzing the conversion of propanoyl-CoA to propanoyl-phosphate.</text>
</comment>
<dbReference type="KEGG" id="mhw:ACT01_04875"/>
<evidence type="ECO:0000256" key="4">
    <source>
        <dbReference type="ARBA" id="ARBA00020837"/>
    </source>
</evidence>
<evidence type="ECO:0000256" key="7">
    <source>
        <dbReference type="ARBA" id="ARBA00022833"/>
    </source>
</evidence>
<evidence type="ECO:0000256" key="10">
    <source>
        <dbReference type="PIRNR" id="PIRNR010130"/>
    </source>
</evidence>
<accession>A0A848BYR1</accession>
<keyword evidence="8 10" id="KW-0012">Acyltransferase</keyword>
<dbReference type="PANTHER" id="PTHR39453">
    <property type="entry name" value="PHOSPHATE PROPANOYLTRANSFERASE"/>
    <property type="match status" value="1"/>
</dbReference>
<sequence length="212" mass="22877">MGKYDALVDLLVEAVRDSHLNLQPDTIPVGVSNRHVHLSQADQDALFGPGSQLTKIKDISQPGQFACKETVTLAGPKGVLEKVRILGPVRKESQVELLRSDCFKLGIKVPLRMSGELEGTPGLTLIGPKGSICLPRGVIIAKRHIHMLPEDAQRFGVTNGQVVSINIDGDRGGTFGNVVIRVTTTSALECHIDMEEANAMNLKNGSRITIIK</sequence>
<comment type="similarity">
    <text evidence="2 10">Belongs to the PduL family.</text>
</comment>
<evidence type="ECO:0000256" key="1">
    <source>
        <dbReference type="ARBA" id="ARBA00001947"/>
    </source>
</evidence>
<dbReference type="PANTHER" id="PTHR39453:SF1">
    <property type="entry name" value="PHOSPHATE PROPANOYLTRANSFERASE"/>
    <property type="match status" value="1"/>
</dbReference>